<proteinExistence type="predicted"/>
<dbReference type="Gene3D" id="3.20.20.140">
    <property type="entry name" value="Metal-dependent hydrolases"/>
    <property type="match status" value="1"/>
</dbReference>
<dbReference type="InterPro" id="IPR011059">
    <property type="entry name" value="Metal-dep_hydrolase_composite"/>
</dbReference>
<dbReference type="RefSeq" id="WP_066790499.1">
    <property type="nucleotide sequence ID" value="NZ_LWQS01000083.1"/>
</dbReference>
<keyword evidence="3" id="KW-1185">Reference proteome</keyword>
<organism evidence="2 3">
    <name type="scientific">Chloroflexus islandicus</name>
    <dbReference type="NCBI Taxonomy" id="1707952"/>
    <lineage>
        <taxon>Bacteria</taxon>
        <taxon>Bacillati</taxon>
        <taxon>Chloroflexota</taxon>
        <taxon>Chloroflexia</taxon>
        <taxon>Chloroflexales</taxon>
        <taxon>Chloroflexineae</taxon>
        <taxon>Chloroflexaceae</taxon>
        <taxon>Chloroflexus</taxon>
    </lineage>
</organism>
<dbReference type="GO" id="GO:0016810">
    <property type="term" value="F:hydrolase activity, acting on carbon-nitrogen (but not peptide) bonds"/>
    <property type="evidence" value="ECO:0007669"/>
    <property type="project" value="InterPro"/>
</dbReference>
<keyword evidence="2" id="KW-0378">Hydrolase</keyword>
<gene>
    <name evidence="2" type="ORF">A6A03_18685</name>
</gene>
<dbReference type="InterPro" id="IPR033932">
    <property type="entry name" value="YtcJ-like"/>
</dbReference>
<comment type="caution">
    <text evidence="2">The sequence shown here is derived from an EMBL/GenBank/DDBJ whole genome shotgun (WGS) entry which is preliminary data.</text>
</comment>
<evidence type="ECO:0000259" key="1">
    <source>
        <dbReference type="Pfam" id="PF07969"/>
    </source>
</evidence>
<dbReference type="Gene3D" id="3.10.310.70">
    <property type="match status" value="1"/>
</dbReference>
<evidence type="ECO:0000313" key="2">
    <source>
        <dbReference type="EMBL" id="OAN42686.1"/>
    </source>
</evidence>
<accession>A0A178M3E9</accession>
<sequence length="532" mass="56525">MTTIVLHNGPIYILDPAQPVAQALAIRGERILAVGDEATVRAAAGNRIEVIDLRGRAVIPGLTDAHVHIVLHGLARQQVRLTGCADFMAALDQIAAAAQRLPPGAWLRGNGWDHTLWGGRWPSRADLDRVCPDRPAMLSRKDGHSLWVNSRALELAGITAATPDPDGGQIQRDEHGEPTGILFETAMELVRAIVPPPTRAERLAALRLAINEALSYGLTSLHVPPATNPADGPDTLIDLQALRADGDLTIRVLAHIAGAHLDHAIGLGLRSGLGDDWLRIGGLKLFADGSLGSESAHMLAPYEGRDHTGIAVIPPAEMKEIVTRANAHGISVVVHAIGDAANRSVLDAIAAARPTAIHLALPNRIEHAQILDPHDIPRFAELGVIASMQPIHCTADMAVADRLWGKRCATSYAWRSLLDAGATLAFGSDAPVETLDPWAGIHAAVTRQTTDGAPAGGWYPEQRLALSEALAAYCTGPAAAEAATDRKGRLSPGMLADLAVLNGDPFQIPAERLHTLRAELTMVGGKIMFERR</sequence>
<dbReference type="OrthoDB" id="9767366at2"/>
<dbReference type="CDD" id="cd01300">
    <property type="entry name" value="YtcJ_like"/>
    <property type="match status" value="1"/>
</dbReference>
<name>A0A178M3E9_9CHLR</name>
<reference evidence="2 3" key="1">
    <citation type="submission" date="2016-04" db="EMBL/GenBank/DDBJ databases">
        <title>Chloroflexus islandicus sp. nov., a thermophilic filamentous anoxygenic phototrophic bacterium from geyser Strokkur (Iceland).</title>
        <authorList>
            <person name="Gaisin V.A."/>
            <person name="Kalashnikov A.M."/>
            <person name="Sukhacheva M.V."/>
            <person name="Grouzdev D.S."/>
            <person name="Ivanov T.M."/>
            <person name="Kuznetsov B."/>
            <person name="Gorlenko V.M."/>
        </authorList>
    </citation>
    <scope>NUCLEOTIDE SEQUENCE [LARGE SCALE GENOMIC DNA]</scope>
    <source>
        <strain evidence="3">isl-2</strain>
    </source>
</reference>
<dbReference type="InterPro" id="IPR013108">
    <property type="entry name" value="Amidohydro_3"/>
</dbReference>
<dbReference type="SUPFAM" id="SSF51556">
    <property type="entry name" value="Metallo-dependent hydrolases"/>
    <property type="match status" value="1"/>
</dbReference>
<dbReference type="AlphaFoldDB" id="A0A178M3E9"/>
<feature type="domain" description="Amidohydrolase 3" evidence="1">
    <location>
        <begin position="49"/>
        <end position="528"/>
    </location>
</feature>
<dbReference type="SUPFAM" id="SSF51338">
    <property type="entry name" value="Composite domain of metallo-dependent hydrolases"/>
    <property type="match status" value="1"/>
</dbReference>
<evidence type="ECO:0000313" key="3">
    <source>
        <dbReference type="Proteomes" id="UP000078287"/>
    </source>
</evidence>
<dbReference type="PANTHER" id="PTHR22642:SF2">
    <property type="entry name" value="PROTEIN LONG AFTER FAR-RED 3"/>
    <property type="match status" value="1"/>
</dbReference>
<dbReference type="PANTHER" id="PTHR22642">
    <property type="entry name" value="IMIDAZOLONEPROPIONASE"/>
    <property type="match status" value="1"/>
</dbReference>
<dbReference type="Proteomes" id="UP000078287">
    <property type="component" value="Unassembled WGS sequence"/>
</dbReference>
<dbReference type="Pfam" id="PF07969">
    <property type="entry name" value="Amidohydro_3"/>
    <property type="match status" value="1"/>
</dbReference>
<protein>
    <submittedName>
        <fullName evidence="2">Amidohydrolase</fullName>
    </submittedName>
</protein>
<dbReference type="STRING" id="1707952.A6A03_18685"/>
<dbReference type="Gene3D" id="2.30.40.10">
    <property type="entry name" value="Urease, subunit C, domain 1"/>
    <property type="match status" value="1"/>
</dbReference>
<dbReference type="InterPro" id="IPR032466">
    <property type="entry name" value="Metal_Hydrolase"/>
</dbReference>
<dbReference type="EMBL" id="LWQS01000083">
    <property type="protein sequence ID" value="OAN42686.1"/>
    <property type="molecule type" value="Genomic_DNA"/>
</dbReference>